<evidence type="ECO:0000313" key="3">
    <source>
        <dbReference type="EMBL" id="CAL8112866.1"/>
    </source>
</evidence>
<organism evidence="3 4">
    <name type="scientific">Orchesella dallaii</name>
    <dbReference type="NCBI Taxonomy" id="48710"/>
    <lineage>
        <taxon>Eukaryota</taxon>
        <taxon>Metazoa</taxon>
        <taxon>Ecdysozoa</taxon>
        <taxon>Arthropoda</taxon>
        <taxon>Hexapoda</taxon>
        <taxon>Collembola</taxon>
        <taxon>Entomobryomorpha</taxon>
        <taxon>Entomobryoidea</taxon>
        <taxon>Orchesellidae</taxon>
        <taxon>Orchesellinae</taxon>
        <taxon>Orchesella</taxon>
    </lineage>
</organism>
<name>A0ABP1QYE0_9HEXA</name>
<feature type="compositionally biased region" description="Basic and acidic residues" evidence="1">
    <location>
        <begin position="35"/>
        <end position="89"/>
    </location>
</feature>
<feature type="transmembrane region" description="Helical" evidence="2">
    <location>
        <begin position="112"/>
        <end position="133"/>
    </location>
</feature>
<sequence>MAFARGGFKFMKKNRSRLEAKTIIDKKINKRRSTKASDKENIKKEDKTKRGDKGRKESINNEKVKKTLNDKNAEKDLTKAKGEGSENKNKNAHKSNYPCCFYIPLDIAMEGLALFDIIYFSCVTITWTVILALEPFAGTNYMSARRNKTVGPQFLDSMMRLFDFQLSATPPPDVGFEYEDRFEETSTTLGPLPYDPVDVDEEKMARTFSRIAYLYSENAQEVDENCGENYFVDYLFTHELAVTRDLFEEIAIIITCASMLYVFLGGLLMATICCFVSND</sequence>
<evidence type="ECO:0000313" key="4">
    <source>
        <dbReference type="Proteomes" id="UP001642540"/>
    </source>
</evidence>
<dbReference type="Proteomes" id="UP001642540">
    <property type="component" value="Unassembled WGS sequence"/>
</dbReference>
<feature type="region of interest" description="Disordered" evidence="1">
    <location>
        <begin position="21"/>
        <end position="90"/>
    </location>
</feature>
<accession>A0ABP1QYE0</accession>
<keyword evidence="2" id="KW-0812">Transmembrane</keyword>
<protein>
    <submittedName>
        <fullName evidence="3">Uncharacterized protein</fullName>
    </submittedName>
</protein>
<reference evidence="3 4" key="1">
    <citation type="submission" date="2024-08" db="EMBL/GenBank/DDBJ databases">
        <authorList>
            <person name="Cucini C."/>
            <person name="Frati F."/>
        </authorList>
    </citation>
    <scope>NUCLEOTIDE SEQUENCE [LARGE SCALE GENOMIC DNA]</scope>
</reference>
<gene>
    <name evidence="3" type="ORF">ODALV1_LOCUS15816</name>
</gene>
<comment type="caution">
    <text evidence="3">The sequence shown here is derived from an EMBL/GenBank/DDBJ whole genome shotgun (WGS) entry which is preliminary data.</text>
</comment>
<keyword evidence="2" id="KW-0472">Membrane</keyword>
<keyword evidence="2" id="KW-1133">Transmembrane helix</keyword>
<keyword evidence="4" id="KW-1185">Reference proteome</keyword>
<feature type="transmembrane region" description="Helical" evidence="2">
    <location>
        <begin position="250"/>
        <end position="276"/>
    </location>
</feature>
<proteinExistence type="predicted"/>
<evidence type="ECO:0000256" key="1">
    <source>
        <dbReference type="SAM" id="MobiDB-lite"/>
    </source>
</evidence>
<evidence type="ECO:0000256" key="2">
    <source>
        <dbReference type="SAM" id="Phobius"/>
    </source>
</evidence>
<dbReference type="EMBL" id="CAXLJM020000049">
    <property type="protein sequence ID" value="CAL8112866.1"/>
    <property type="molecule type" value="Genomic_DNA"/>
</dbReference>